<evidence type="ECO:0000313" key="1">
    <source>
        <dbReference type="EMBL" id="EMI26036.1"/>
    </source>
</evidence>
<gene>
    <name evidence="1" type="ORF">RESH_03373</name>
</gene>
<dbReference type="AlphaFoldDB" id="M5S3J1"/>
<dbReference type="PATRIC" id="fig|1263868.3.peg.3636"/>
<dbReference type="STRING" id="1263868.RESH_03373"/>
<evidence type="ECO:0000313" key="2">
    <source>
        <dbReference type="Proteomes" id="UP000011996"/>
    </source>
</evidence>
<organism evidence="1 2">
    <name type="scientific">Rhodopirellula europaea SH398</name>
    <dbReference type="NCBI Taxonomy" id="1263868"/>
    <lineage>
        <taxon>Bacteria</taxon>
        <taxon>Pseudomonadati</taxon>
        <taxon>Planctomycetota</taxon>
        <taxon>Planctomycetia</taxon>
        <taxon>Pirellulales</taxon>
        <taxon>Pirellulaceae</taxon>
        <taxon>Rhodopirellula</taxon>
    </lineage>
</organism>
<dbReference type="EMBL" id="ANOF01000107">
    <property type="protein sequence ID" value="EMI26036.1"/>
    <property type="molecule type" value="Genomic_DNA"/>
</dbReference>
<comment type="caution">
    <text evidence="1">The sequence shown here is derived from an EMBL/GenBank/DDBJ whole genome shotgun (WGS) entry which is preliminary data.</text>
</comment>
<name>M5S3J1_9BACT</name>
<reference evidence="1 2" key="1">
    <citation type="journal article" date="2013" name="Mar. Genomics">
        <title>Expression of sulfatases in Rhodopirellula baltica and the diversity of sulfatases in the genus Rhodopirellula.</title>
        <authorList>
            <person name="Wegner C.E."/>
            <person name="Richter-Heitmann T."/>
            <person name="Klindworth A."/>
            <person name="Klockow C."/>
            <person name="Richter M."/>
            <person name="Achstetter T."/>
            <person name="Glockner F.O."/>
            <person name="Harder J."/>
        </authorList>
    </citation>
    <scope>NUCLEOTIDE SEQUENCE [LARGE SCALE GENOMIC DNA]</scope>
    <source>
        <strain evidence="1 2">SH398</strain>
    </source>
</reference>
<sequence length="50" mass="5484">MTVAEVAKTFGNVVAELAKSFGDWELAESLGDFRYGFDDVRCNAQSLDPL</sequence>
<accession>M5S3J1</accession>
<dbReference type="RefSeq" id="WP_008667924.1">
    <property type="nucleotide sequence ID" value="NZ_ANOF01000107.1"/>
</dbReference>
<dbReference type="Proteomes" id="UP000011996">
    <property type="component" value="Unassembled WGS sequence"/>
</dbReference>
<proteinExistence type="predicted"/>
<protein>
    <submittedName>
        <fullName evidence="1">Uncharacterized protein</fullName>
    </submittedName>
</protein>